<dbReference type="PROSITE" id="PS50172">
    <property type="entry name" value="BRCT"/>
    <property type="match status" value="2"/>
</dbReference>
<sequence length="1123" mass="125051">MASLGFRPPQFSEDLAWLPPWLQHPQSESPSPSPEAEANQEFNGLINNGKDVEILSIEEQGRNYYYNNFHLFLSSGEDNNTQYSITPSPGNLLHLRLRLSSDSDLHFSQSQLLYGNERLHDSSKALPLKQVETSGGVGEAIQLKMDSVGGGVIPSLTSAQISIENADPRDFASNSDSGRQYEERKGQNASCMMHDSRLISIPTTAENAGPQSATNFKDRGCQHEEKCNVICIRDADISDVVELSISASEALVIHKFMKTGSSSEALTKQAILEAALHIKQARLESSEDAFGCPSDEADEIDFLSDLDDLIMEDAYLDVGLSFSAHGDEHLHDLDVSQVEDTPVLENHHLEKGSEQAHLLPQQNNADDDSDLASNPSDAACLGDHILPQPAEKLSESSSGAKPPVDVNSFHACSAEKAEGAHKVHYLIADRFKSRWFGDWAVEEGDASAKLKQNSPKSIPKFFVGETSFLSESADVAPDENSFVQKHETRSNIGSQSSIPFEAFYDKQDVISSDLSLVDPLCSVVPCSISLENAISPSAQNNRKVDAENCFNPKTDTWTENFQKTSHLKAEPVFMDSQTVPIIMGKCSNAPVQRRVASLRTYSTLSPNCDAVLEREGPCHNGRYSSGQVRNLLASHQEMGCIRLSDQRNSTGILPFKSVFESTDGRDNEENQDVVRNLVAEITCQKRSHDQPTKDRTEMKVKPSVQRRSPLILNRRTRCCPQASELFAHNLTGEISPEQAVGQENIIKLHPSKNAEKIKLKWENSFGARNPVRKRVCFSEVEVDHYQNKDLRKPPTLHRNGSTIRADEKKNNGNTCSEAQPQDVKSSFTGQIKDAKRLIFHGLEFLLTGFSHKKEKEIIEIIQVYGGMILLDIPPVPNSRLKRVSRSNLRQLPVVICSKKLQTTKFLYGCAVNALVLKLKWLTDSVAAGSVVSPDKYMIISNQAYLKCTRIGKSVCCNHRKHIFDRVGIVLHGKHRFCTKLTVIVKHARGQVFKTLQSLVESLDSEKISMGAIVTENETRELRHLRYCASERKIPMMPASWIAKSLHLGKLLPFREDEVTPSVIEEPKCTTSMDWSLFQMEHIRNITTLPHSAKFRLDSKADWWTSSSTIAYLMNLVGHISTLK</sequence>
<organism evidence="3 4">
    <name type="scientific">Populus tomentosa</name>
    <name type="common">Chinese white poplar</name>
    <dbReference type="NCBI Taxonomy" id="118781"/>
    <lineage>
        <taxon>Eukaryota</taxon>
        <taxon>Viridiplantae</taxon>
        <taxon>Streptophyta</taxon>
        <taxon>Embryophyta</taxon>
        <taxon>Tracheophyta</taxon>
        <taxon>Spermatophyta</taxon>
        <taxon>Magnoliopsida</taxon>
        <taxon>eudicotyledons</taxon>
        <taxon>Gunneridae</taxon>
        <taxon>Pentapetalae</taxon>
        <taxon>rosids</taxon>
        <taxon>fabids</taxon>
        <taxon>Malpighiales</taxon>
        <taxon>Salicaceae</taxon>
        <taxon>Saliceae</taxon>
        <taxon>Populus</taxon>
    </lineage>
</organism>
<accession>A0A8X8D8J3</accession>
<dbReference type="GO" id="GO:0005634">
    <property type="term" value="C:nucleus"/>
    <property type="evidence" value="ECO:0007669"/>
    <property type="project" value="TreeGrafter"/>
</dbReference>
<dbReference type="PANTHER" id="PTHR15321">
    <property type="entry name" value="TUMOR SUPPRESSOR P53-BINDING PROTEIN 1"/>
    <property type="match status" value="1"/>
</dbReference>
<dbReference type="GO" id="GO:0000077">
    <property type="term" value="P:DNA damage checkpoint signaling"/>
    <property type="evidence" value="ECO:0007669"/>
    <property type="project" value="TreeGrafter"/>
</dbReference>
<dbReference type="AlphaFoldDB" id="A0A8X8D8J3"/>
<dbReference type="GO" id="GO:0045944">
    <property type="term" value="P:positive regulation of transcription by RNA polymerase II"/>
    <property type="evidence" value="ECO:0007669"/>
    <property type="project" value="TreeGrafter"/>
</dbReference>
<feature type="region of interest" description="Disordered" evidence="1">
    <location>
        <begin position="167"/>
        <end position="189"/>
    </location>
</feature>
<comment type="caution">
    <text evidence="3">The sequence shown here is derived from an EMBL/GenBank/DDBJ whole genome shotgun (WGS) entry which is preliminary data.</text>
</comment>
<dbReference type="FunFam" id="3.40.50.10190:FF:000081">
    <property type="entry name" value="BRCA1 C Terminus domain containing protein expressed"/>
    <property type="match status" value="1"/>
</dbReference>
<dbReference type="InterPro" id="IPR001357">
    <property type="entry name" value="BRCT_dom"/>
</dbReference>
<protein>
    <recommendedName>
        <fullName evidence="2">BRCT domain-containing protein</fullName>
    </recommendedName>
</protein>
<feature type="domain" description="BRCT" evidence="2">
    <location>
        <begin position="958"/>
        <end position="1058"/>
    </location>
</feature>
<dbReference type="OrthoDB" id="646980at2759"/>
<dbReference type="PANTHER" id="PTHR15321:SF3">
    <property type="entry name" value="TP53-BINDING PROTEIN 1"/>
    <property type="match status" value="1"/>
</dbReference>
<reference evidence="3" key="1">
    <citation type="journal article" date="2020" name="bioRxiv">
        <title>Hybrid origin of Populus tomentosa Carr. identified through genome sequencing and phylogenomic analysis.</title>
        <authorList>
            <person name="An X."/>
            <person name="Gao K."/>
            <person name="Chen Z."/>
            <person name="Li J."/>
            <person name="Yang X."/>
            <person name="Yang X."/>
            <person name="Zhou J."/>
            <person name="Guo T."/>
            <person name="Zhao T."/>
            <person name="Huang S."/>
            <person name="Miao D."/>
            <person name="Khan W.U."/>
            <person name="Rao P."/>
            <person name="Ye M."/>
            <person name="Lei B."/>
            <person name="Liao W."/>
            <person name="Wang J."/>
            <person name="Ji L."/>
            <person name="Li Y."/>
            <person name="Guo B."/>
            <person name="Mustafa N.S."/>
            <person name="Li S."/>
            <person name="Yun Q."/>
            <person name="Keller S.R."/>
            <person name="Mao J."/>
            <person name="Zhang R."/>
            <person name="Strauss S.H."/>
        </authorList>
    </citation>
    <scope>NUCLEOTIDE SEQUENCE</scope>
    <source>
        <strain evidence="3">GM15</strain>
        <tissue evidence="3">Leaf</tissue>
    </source>
</reference>
<name>A0A8X8D8J3_POPTO</name>
<evidence type="ECO:0000256" key="1">
    <source>
        <dbReference type="SAM" id="MobiDB-lite"/>
    </source>
</evidence>
<dbReference type="InterPro" id="IPR047252">
    <property type="entry name" value="TP53BP1-like"/>
</dbReference>
<dbReference type="SMART" id="SM00292">
    <property type="entry name" value="BRCT"/>
    <property type="match status" value="1"/>
</dbReference>
<feature type="region of interest" description="Disordered" evidence="1">
    <location>
        <begin position="361"/>
        <end position="383"/>
    </location>
</feature>
<feature type="compositionally biased region" description="Basic and acidic residues" evidence="1">
    <location>
        <begin position="686"/>
        <end position="700"/>
    </location>
</feature>
<dbReference type="GO" id="GO:0042393">
    <property type="term" value="F:histone binding"/>
    <property type="evidence" value="ECO:0007669"/>
    <property type="project" value="TreeGrafter"/>
</dbReference>
<feature type="compositionally biased region" description="Polar residues" evidence="1">
    <location>
        <begin position="811"/>
        <end position="820"/>
    </location>
</feature>
<keyword evidence="4" id="KW-1185">Reference proteome</keyword>
<evidence type="ECO:0000313" key="4">
    <source>
        <dbReference type="Proteomes" id="UP000886885"/>
    </source>
</evidence>
<evidence type="ECO:0000259" key="2">
    <source>
        <dbReference type="PROSITE" id="PS50172"/>
    </source>
</evidence>
<proteinExistence type="predicted"/>
<feature type="region of interest" description="Disordered" evidence="1">
    <location>
        <begin position="790"/>
        <end position="820"/>
    </location>
</feature>
<gene>
    <name evidence="3" type="ORF">POTOM_014523</name>
</gene>
<dbReference type="Proteomes" id="UP000886885">
    <property type="component" value="Chromosome 3D"/>
</dbReference>
<feature type="domain" description="BRCT" evidence="2">
    <location>
        <begin position="834"/>
        <end position="938"/>
    </location>
</feature>
<dbReference type="EMBL" id="JAAWWB010000006">
    <property type="protein sequence ID" value="KAG6781612.1"/>
    <property type="molecule type" value="Genomic_DNA"/>
</dbReference>
<evidence type="ECO:0000313" key="3">
    <source>
        <dbReference type="EMBL" id="KAG6781612.1"/>
    </source>
</evidence>
<feature type="region of interest" description="Disordered" evidence="1">
    <location>
        <begin position="685"/>
        <end position="705"/>
    </location>
</feature>